<dbReference type="AlphaFoldDB" id="A0A8S1DFN5"/>
<dbReference type="CDD" id="cd00808">
    <property type="entry name" value="GluRS_core"/>
    <property type="match status" value="1"/>
</dbReference>
<dbReference type="Pfam" id="PF19269">
    <property type="entry name" value="Anticodon_2"/>
    <property type="match status" value="1"/>
</dbReference>
<dbReference type="PANTHER" id="PTHR43311">
    <property type="entry name" value="GLUTAMATE--TRNA LIGASE"/>
    <property type="match status" value="1"/>
</dbReference>
<dbReference type="HAMAP" id="MF_00022">
    <property type="entry name" value="Glu_tRNA_synth_type1"/>
    <property type="match status" value="1"/>
</dbReference>
<evidence type="ECO:0000256" key="7">
    <source>
        <dbReference type="ARBA" id="ARBA00022917"/>
    </source>
</evidence>
<evidence type="ECO:0000256" key="4">
    <source>
        <dbReference type="ARBA" id="ARBA00022598"/>
    </source>
</evidence>
<dbReference type="SUPFAM" id="SSF48163">
    <property type="entry name" value="An anticodon-binding domain of class I aminoacyl-tRNA synthetases"/>
    <property type="match status" value="1"/>
</dbReference>
<dbReference type="GO" id="GO:0005739">
    <property type="term" value="C:mitochondrion"/>
    <property type="evidence" value="ECO:0007669"/>
    <property type="project" value="UniProtKB-SubCell"/>
</dbReference>
<dbReference type="GO" id="GO:0050561">
    <property type="term" value="F:glutamate-tRNA(Gln) ligase activity"/>
    <property type="evidence" value="ECO:0007669"/>
    <property type="project" value="UniProtKB-EC"/>
</dbReference>
<dbReference type="OrthoDB" id="428822at2759"/>
<dbReference type="GO" id="GO:0005524">
    <property type="term" value="F:ATP binding"/>
    <property type="evidence" value="ECO:0007669"/>
    <property type="project" value="UniProtKB-KW"/>
</dbReference>
<dbReference type="NCBIfam" id="TIGR00464">
    <property type="entry name" value="gltX_bact"/>
    <property type="match status" value="1"/>
</dbReference>
<evidence type="ECO:0000256" key="13">
    <source>
        <dbReference type="ARBA" id="ARBA00044313"/>
    </source>
</evidence>
<accession>A0A8S1DFN5</accession>
<dbReference type="PROSITE" id="PS00178">
    <property type="entry name" value="AA_TRNA_LIGASE_I"/>
    <property type="match status" value="1"/>
</dbReference>
<dbReference type="PRINTS" id="PR00987">
    <property type="entry name" value="TRNASYNTHGLU"/>
</dbReference>
<evidence type="ECO:0000256" key="3">
    <source>
        <dbReference type="ARBA" id="ARBA00012835"/>
    </source>
</evidence>
<protein>
    <recommendedName>
        <fullName evidence="11">Nondiscriminating glutamyl-tRNA synthetase EARS2, mitochondrial</fullName>
        <ecNumber evidence="3">6.1.1.17</ecNumber>
        <ecNumber evidence="10">6.1.1.24</ecNumber>
    </recommendedName>
    <alternativeName>
        <fullName evidence="13">Glutamate--tRNA(Gln) ligase EARS2, mitochondrial</fullName>
    </alternativeName>
    <alternativeName>
        <fullName evidence="9">Glutamyl-tRNA synthetase</fullName>
    </alternativeName>
    <alternativeName>
        <fullName evidence="12">Mitochondrial glutamyl-tRNA synthetase</fullName>
    </alternativeName>
</protein>
<comment type="catalytic activity">
    <reaction evidence="16">
        <text>tRNA(Gln) + L-glutamate + ATP = L-glutamyl-tRNA(Gln) + AMP + diphosphate</text>
        <dbReference type="Rhea" id="RHEA:64612"/>
        <dbReference type="Rhea" id="RHEA-COMP:9662"/>
        <dbReference type="Rhea" id="RHEA-COMP:9684"/>
        <dbReference type="ChEBI" id="CHEBI:29985"/>
        <dbReference type="ChEBI" id="CHEBI:30616"/>
        <dbReference type="ChEBI" id="CHEBI:33019"/>
        <dbReference type="ChEBI" id="CHEBI:78442"/>
        <dbReference type="ChEBI" id="CHEBI:78520"/>
        <dbReference type="ChEBI" id="CHEBI:456215"/>
    </reaction>
    <physiologicalReaction direction="left-to-right" evidence="16">
        <dbReference type="Rhea" id="RHEA:64613"/>
    </physiologicalReaction>
</comment>
<dbReference type="EC" id="6.1.1.17" evidence="3"/>
<sequence>MRLLTRPFRRSYATFVESLKPVPRNKLVRVRFAPSPTGYLHLGGLRTALYNYLFAKSHGGHFILRIEDTDQSRVVPGAIQQLEEDLNWAGVVPDEGPSAGGSYGPYIQSERVHLYKNQAQILVDSGAAYPCFCSEKRLELLRREANRLRQTPKYDNKCRNLPKEVVEQKIKSGEPHCVRFKLSPLTEPVTDMVCDKLEYQPCDNEGDPVILKQDGFPTYHLANVVDDHMMVITHVLRGIEWHISTPKHILLYKAFGWDPPNYAHLPLIMNSDGSKLSKRQGDVQIRSYGERGIFPLALINYVTKAGGGFRNMDHDKIYSIEELQETFDIASMHKNSCKLTDRLGDYNRETLKIAVQDEKQLGEIVGNVIKMVQDSYPQNKNLDVNDEHVRKIVLWSQNRIQTLKDLVSPSLSFLWNVPSEKQICDSKIDADQLDLVINELKKEKLFTEDVIKVILRRISEENGIPFKKLMLTLRTAMSGLKEGPGVAEIMDILGKDSVITRLTRAKLYLTNKHRIVEFHKQ</sequence>
<keyword evidence="4 17" id="KW-0436">Ligase</keyword>
<reference evidence="20 21" key="1">
    <citation type="submission" date="2020-04" db="EMBL/GenBank/DDBJ databases">
        <authorList>
            <person name="Alioto T."/>
            <person name="Alioto T."/>
            <person name="Gomez Garrido J."/>
        </authorList>
    </citation>
    <scope>NUCLEOTIDE SEQUENCE [LARGE SCALE GENOMIC DNA]</scope>
</reference>
<dbReference type="InterPro" id="IPR049940">
    <property type="entry name" value="GluQ/Sye"/>
</dbReference>
<evidence type="ECO:0000313" key="21">
    <source>
        <dbReference type="Proteomes" id="UP000494165"/>
    </source>
</evidence>
<evidence type="ECO:0000256" key="2">
    <source>
        <dbReference type="ARBA" id="ARBA00007894"/>
    </source>
</evidence>
<dbReference type="InterPro" id="IPR033910">
    <property type="entry name" value="GluRS_core"/>
</dbReference>
<evidence type="ECO:0000256" key="11">
    <source>
        <dbReference type="ARBA" id="ARBA00044142"/>
    </source>
</evidence>
<dbReference type="SUPFAM" id="SSF52374">
    <property type="entry name" value="Nucleotidylyl transferase"/>
    <property type="match status" value="1"/>
</dbReference>
<evidence type="ECO:0000256" key="14">
    <source>
        <dbReference type="ARBA" id="ARBA00047366"/>
    </source>
</evidence>
<evidence type="ECO:0000259" key="19">
    <source>
        <dbReference type="Pfam" id="PF19269"/>
    </source>
</evidence>
<comment type="caution">
    <text evidence="20">The sequence shown here is derived from an EMBL/GenBank/DDBJ whole genome shotgun (WGS) entry which is preliminary data.</text>
</comment>
<evidence type="ECO:0000313" key="20">
    <source>
        <dbReference type="EMBL" id="CAB3382449.1"/>
    </source>
</evidence>
<keyword evidence="6 17" id="KW-0067">ATP-binding</keyword>
<keyword evidence="7 17" id="KW-0648">Protein biosynthesis</keyword>
<comment type="catalytic activity">
    <reaction evidence="14">
        <text>tRNA(Glu) + L-glutamate + ATP = L-glutamyl-tRNA(Glu) + AMP + diphosphate</text>
        <dbReference type="Rhea" id="RHEA:23540"/>
        <dbReference type="Rhea" id="RHEA-COMP:9663"/>
        <dbReference type="Rhea" id="RHEA-COMP:9680"/>
        <dbReference type="ChEBI" id="CHEBI:29985"/>
        <dbReference type="ChEBI" id="CHEBI:30616"/>
        <dbReference type="ChEBI" id="CHEBI:33019"/>
        <dbReference type="ChEBI" id="CHEBI:78442"/>
        <dbReference type="ChEBI" id="CHEBI:78520"/>
        <dbReference type="ChEBI" id="CHEBI:456215"/>
        <dbReference type="EC" id="6.1.1.17"/>
    </reaction>
    <physiologicalReaction direction="left-to-right" evidence="14">
        <dbReference type="Rhea" id="RHEA:23541"/>
    </physiologicalReaction>
</comment>
<dbReference type="Pfam" id="PF00749">
    <property type="entry name" value="tRNA-synt_1c"/>
    <property type="match status" value="1"/>
</dbReference>
<dbReference type="EMBL" id="CADEPI010000271">
    <property type="protein sequence ID" value="CAB3382449.1"/>
    <property type="molecule type" value="Genomic_DNA"/>
</dbReference>
<feature type="domain" description="Aminoacyl-tRNA synthetase class I anticodon-binding" evidence="19">
    <location>
        <begin position="376"/>
        <end position="505"/>
    </location>
</feature>
<evidence type="ECO:0000256" key="17">
    <source>
        <dbReference type="RuleBase" id="RU363037"/>
    </source>
</evidence>
<evidence type="ECO:0000259" key="18">
    <source>
        <dbReference type="Pfam" id="PF00749"/>
    </source>
</evidence>
<evidence type="ECO:0000256" key="16">
    <source>
        <dbReference type="ARBA" id="ARBA00047689"/>
    </source>
</evidence>
<proteinExistence type="inferred from homology"/>
<organism evidence="20 21">
    <name type="scientific">Cloeon dipterum</name>
    <dbReference type="NCBI Taxonomy" id="197152"/>
    <lineage>
        <taxon>Eukaryota</taxon>
        <taxon>Metazoa</taxon>
        <taxon>Ecdysozoa</taxon>
        <taxon>Arthropoda</taxon>
        <taxon>Hexapoda</taxon>
        <taxon>Insecta</taxon>
        <taxon>Pterygota</taxon>
        <taxon>Palaeoptera</taxon>
        <taxon>Ephemeroptera</taxon>
        <taxon>Pisciforma</taxon>
        <taxon>Baetidae</taxon>
        <taxon>Cloeon</taxon>
    </lineage>
</organism>
<evidence type="ECO:0000256" key="10">
    <source>
        <dbReference type="ARBA" id="ARBA00044054"/>
    </source>
</evidence>
<dbReference type="EC" id="6.1.1.24" evidence="10"/>
<dbReference type="Gene3D" id="1.10.10.350">
    <property type="match status" value="1"/>
</dbReference>
<evidence type="ECO:0000256" key="5">
    <source>
        <dbReference type="ARBA" id="ARBA00022741"/>
    </source>
</evidence>
<feature type="domain" description="Glutamyl/glutaminyl-tRNA synthetase class Ib catalytic" evidence="18">
    <location>
        <begin position="28"/>
        <end position="334"/>
    </location>
</feature>
<dbReference type="GO" id="GO:0006424">
    <property type="term" value="P:glutamyl-tRNA aminoacylation"/>
    <property type="evidence" value="ECO:0007669"/>
    <property type="project" value="InterPro"/>
</dbReference>
<dbReference type="GO" id="GO:0000049">
    <property type="term" value="F:tRNA binding"/>
    <property type="evidence" value="ECO:0007669"/>
    <property type="project" value="InterPro"/>
</dbReference>
<comment type="subcellular location">
    <subcellularLocation>
        <location evidence="1">Mitochondrion</location>
    </subcellularLocation>
</comment>
<evidence type="ECO:0000256" key="15">
    <source>
        <dbReference type="ARBA" id="ARBA00047479"/>
    </source>
</evidence>
<evidence type="ECO:0000256" key="12">
    <source>
        <dbReference type="ARBA" id="ARBA00044251"/>
    </source>
</evidence>
<dbReference type="InterPro" id="IPR001412">
    <property type="entry name" value="aa-tRNA-synth_I_CS"/>
</dbReference>
<evidence type="ECO:0000256" key="1">
    <source>
        <dbReference type="ARBA" id="ARBA00004173"/>
    </source>
</evidence>
<dbReference type="InterPro" id="IPR020751">
    <property type="entry name" value="aa-tRNA-synth_I_codon-bd_sub2"/>
</dbReference>
<comment type="similarity">
    <text evidence="2">Belongs to the class-I aminoacyl-tRNA synthetase family. Glutamate--tRNA ligase type 1 subfamily.</text>
</comment>
<keyword evidence="5 17" id="KW-0547">Nucleotide-binding</keyword>
<dbReference type="InterPro" id="IPR008925">
    <property type="entry name" value="aa_tRNA-synth_I_cd-bd_sf"/>
</dbReference>
<evidence type="ECO:0000256" key="9">
    <source>
        <dbReference type="ARBA" id="ARBA00030865"/>
    </source>
</evidence>
<dbReference type="PANTHER" id="PTHR43311:SF2">
    <property type="entry name" value="GLUTAMATE--TRNA LIGASE, MITOCHONDRIAL-RELATED"/>
    <property type="match status" value="1"/>
</dbReference>
<dbReference type="FunFam" id="3.40.50.620:FF:000045">
    <property type="entry name" value="Glutamate--tRNA ligase, mitochondrial"/>
    <property type="match status" value="1"/>
</dbReference>
<dbReference type="GO" id="GO:0004818">
    <property type="term" value="F:glutamate-tRNA ligase activity"/>
    <property type="evidence" value="ECO:0007669"/>
    <property type="project" value="UniProtKB-EC"/>
</dbReference>
<evidence type="ECO:0000256" key="6">
    <source>
        <dbReference type="ARBA" id="ARBA00022840"/>
    </source>
</evidence>
<comment type="catalytic activity">
    <reaction evidence="15">
        <text>tRNA(Glx) + L-glutamate + ATP = L-glutamyl-tRNA(Glx) + AMP + diphosphate</text>
        <dbReference type="Rhea" id="RHEA:18397"/>
        <dbReference type="Rhea" id="RHEA-COMP:9713"/>
        <dbReference type="Rhea" id="RHEA-COMP:9716"/>
        <dbReference type="ChEBI" id="CHEBI:29985"/>
        <dbReference type="ChEBI" id="CHEBI:30616"/>
        <dbReference type="ChEBI" id="CHEBI:33019"/>
        <dbReference type="ChEBI" id="CHEBI:78442"/>
        <dbReference type="ChEBI" id="CHEBI:78520"/>
        <dbReference type="ChEBI" id="CHEBI:456215"/>
        <dbReference type="EC" id="6.1.1.24"/>
    </reaction>
    <physiologicalReaction direction="left-to-right" evidence="15">
        <dbReference type="Rhea" id="RHEA:18398"/>
    </physiologicalReaction>
</comment>
<gene>
    <name evidence="20" type="ORF">CLODIP_2_CD01458</name>
</gene>
<dbReference type="InterPro" id="IPR004527">
    <property type="entry name" value="Glu-tRNA-ligase_bac/mito"/>
</dbReference>
<dbReference type="Proteomes" id="UP000494165">
    <property type="component" value="Unassembled WGS sequence"/>
</dbReference>
<name>A0A8S1DFN5_9INSE</name>
<keyword evidence="8 17" id="KW-0030">Aminoacyl-tRNA synthetase</keyword>
<dbReference type="Gene3D" id="3.40.50.620">
    <property type="entry name" value="HUPs"/>
    <property type="match status" value="1"/>
</dbReference>
<keyword evidence="21" id="KW-1185">Reference proteome</keyword>
<dbReference type="InterPro" id="IPR045462">
    <property type="entry name" value="aa-tRNA-synth_I_cd-bd"/>
</dbReference>
<evidence type="ECO:0000256" key="8">
    <source>
        <dbReference type="ARBA" id="ARBA00023146"/>
    </source>
</evidence>
<dbReference type="InterPro" id="IPR020058">
    <property type="entry name" value="Glu/Gln-tRNA-synth_Ib_cat-dom"/>
</dbReference>
<dbReference type="GO" id="GO:0008270">
    <property type="term" value="F:zinc ion binding"/>
    <property type="evidence" value="ECO:0007669"/>
    <property type="project" value="InterPro"/>
</dbReference>
<dbReference type="InterPro" id="IPR014729">
    <property type="entry name" value="Rossmann-like_a/b/a_fold"/>
</dbReference>
<dbReference type="InterPro" id="IPR000924">
    <property type="entry name" value="Glu/Gln-tRNA-synth"/>
</dbReference>